<dbReference type="Pfam" id="PF04012">
    <property type="entry name" value="PspA_IM30"/>
    <property type="match status" value="1"/>
</dbReference>
<proteinExistence type="inferred from homology"/>
<organism evidence="4 5">
    <name type="scientific">Nakamurella flavida</name>
    <dbReference type="NCBI Taxonomy" id="363630"/>
    <lineage>
        <taxon>Bacteria</taxon>
        <taxon>Bacillati</taxon>
        <taxon>Actinomycetota</taxon>
        <taxon>Actinomycetes</taxon>
        <taxon>Nakamurellales</taxon>
        <taxon>Nakamurellaceae</taxon>
        <taxon>Nakamurella</taxon>
    </lineage>
</organism>
<dbReference type="EMBL" id="JAERWL010000016">
    <property type="protein sequence ID" value="MBM9478311.1"/>
    <property type="molecule type" value="Genomic_DNA"/>
</dbReference>
<dbReference type="RefSeq" id="WP_205258425.1">
    <property type="nucleotide sequence ID" value="NZ_BAAAPV010000006.1"/>
</dbReference>
<keyword evidence="5" id="KW-1185">Reference proteome</keyword>
<evidence type="ECO:0000256" key="2">
    <source>
        <dbReference type="SAM" id="Coils"/>
    </source>
</evidence>
<comment type="caution">
    <text evidence="4">The sequence shown here is derived from an EMBL/GenBank/DDBJ whole genome shotgun (WGS) entry which is preliminary data.</text>
</comment>
<reference evidence="4" key="1">
    <citation type="submission" date="2021-01" db="EMBL/GenBank/DDBJ databases">
        <title>KCTC 19127 draft genome.</title>
        <authorList>
            <person name="An D."/>
        </authorList>
    </citation>
    <scope>NUCLEOTIDE SEQUENCE</scope>
    <source>
        <strain evidence="4">KCTC 19127</strain>
    </source>
</reference>
<sequence length="274" mass="29872">MANPFTKAWKYMMALFSSKVDEYADPKVQIQQAIEDAQRQHAALSQQAAAVIGNQRQLEMKLSRQMGDVERLQSSARQALVLADEARGKGDEVKAGQYEQTAQAFATQLVAAEQQMEDLKAMHDQALQAAQQAKKAVENNAMQLQTKLAERTKLLSQLEQAKMQEQVSSSLQSMSQLSAPGSTPSLDEVREKIERRYANALGSTELHQDSVEGRMLEVQKSTLDMAGASRLDQLRAQLHPELGAGQSRAIDAAAGATPDLNKPGVQQSAPNGQA</sequence>
<name>A0A938YIH6_9ACTN</name>
<protein>
    <submittedName>
        <fullName evidence="4">PspA/IM30 family protein</fullName>
    </submittedName>
</protein>
<dbReference type="Proteomes" id="UP000663801">
    <property type="component" value="Unassembled WGS sequence"/>
</dbReference>
<feature type="region of interest" description="Disordered" evidence="3">
    <location>
        <begin position="237"/>
        <end position="274"/>
    </location>
</feature>
<evidence type="ECO:0000313" key="5">
    <source>
        <dbReference type="Proteomes" id="UP000663801"/>
    </source>
</evidence>
<dbReference type="AlphaFoldDB" id="A0A938YIH6"/>
<evidence type="ECO:0000313" key="4">
    <source>
        <dbReference type="EMBL" id="MBM9478311.1"/>
    </source>
</evidence>
<evidence type="ECO:0000256" key="3">
    <source>
        <dbReference type="SAM" id="MobiDB-lite"/>
    </source>
</evidence>
<evidence type="ECO:0000256" key="1">
    <source>
        <dbReference type="ARBA" id="ARBA00043985"/>
    </source>
</evidence>
<dbReference type="InterPro" id="IPR007157">
    <property type="entry name" value="PspA_VIPP1"/>
</dbReference>
<comment type="similarity">
    <text evidence="1">Belongs to the PspA/Vipp/IM30 family.</text>
</comment>
<keyword evidence="2" id="KW-0175">Coiled coil</keyword>
<feature type="compositionally biased region" description="Low complexity" evidence="3">
    <location>
        <begin position="166"/>
        <end position="178"/>
    </location>
</feature>
<feature type="coiled-coil region" evidence="2">
    <location>
        <begin position="102"/>
        <end position="164"/>
    </location>
</feature>
<accession>A0A938YIH6</accession>
<feature type="compositionally biased region" description="Polar residues" evidence="3">
    <location>
        <begin position="264"/>
        <end position="274"/>
    </location>
</feature>
<gene>
    <name evidence="4" type="ORF">JL107_17825</name>
</gene>
<feature type="region of interest" description="Disordered" evidence="3">
    <location>
        <begin position="166"/>
        <end position="186"/>
    </location>
</feature>